<evidence type="ECO:0000313" key="2">
    <source>
        <dbReference type="EMBL" id="KRZ07537.1"/>
    </source>
</evidence>
<gene>
    <name evidence="2" type="ORF">T11_14302</name>
</gene>
<protein>
    <submittedName>
        <fullName evidence="2">Uncharacterized protein</fullName>
    </submittedName>
</protein>
<evidence type="ECO:0000256" key="1">
    <source>
        <dbReference type="SAM" id="Phobius"/>
    </source>
</evidence>
<dbReference type="Proteomes" id="UP000055024">
    <property type="component" value="Unassembled WGS sequence"/>
</dbReference>
<accession>A0A0V1HAU3</accession>
<comment type="caution">
    <text evidence="2">The sequence shown here is derived from an EMBL/GenBank/DDBJ whole genome shotgun (WGS) entry which is preliminary data.</text>
</comment>
<organism evidence="2 3">
    <name type="scientific">Trichinella zimbabwensis</name>
    <dbReference type="NCBI Taxonomy" id="268475"/>
    <lineage>
        <taxon>Eukaryota</taxon>
        <taxon>Metazoa</taxon>
        <taxon>Ecdysozoa</taxon>
        <taxon>Nematoda</taxon>
        <taxon>Enoplea</taxon>
        <taxon>Dorylaimia</taxon>
        <taxon>Trichinellida</taxon>
        <taxon>Trichinellidae</taxon>
        <taxon>Trichinella</taxon>
    </lineage>
</organism>
<name>A0A0V1HAU3_9BILA</name>
<keyword evidence="3" id="KW-1185">Reference proteome</keyword>
<evidence type="ECO:0000313" key="3">
    <source>
        <dbReference type="Proteomes" id="UP000055024"/>
    </source>
</evidence>
<sequence length="118" mass="13485">LNFCKGTIFDSSVKYSTKLRSLVQYFFVLGNPIFLHFQPILISLLKGVSKNSKTFRNSVLIFTYEFKNANGMLQRNSTNLLIVLLLTKYNIMQDIVPYVNSTISRGIRNLATCDQVHS</sequence>
<reference evidence="2 3" key="1">
    <citation type="submission" date="2015-01" db="EMBL/GenBank/DDBJ databases">
        <title>Evolution of Trichinella species and genotypes.</title>
        <authorList>
            <person name="Korhonen P.K."/>
            <person name="Edoardo P."/>
            <person name="Giuseppe L.R."/>
            <person name="Gasser R.B."/>
        </authorList>
    </citation>
    <scope>NUCLEOTIDE SEQUENCE [LARGE SCALE GENOMIC DNA]</scope>
    <source>
        <strain evidence="2">ISS1029</strain>
    </source>
</reference>
<dbReference type="EMBL" id="JYDP01000100">
    <property type="protein sequence ID" value="KRZ07537.1"/>
    <property type="molecule type" value="Genomic_DNA"/>
</dbReference>
<proteinExistence type="predicted"/>
<feature type="non-terminal residue" evidence="2">
    <location>
        <position position="1"/>
    </location>
</feature>
<keyword evidence="1" id="KW-0472">Membrane</keyword>
<keyword evidence="1" id="KW-0812">Transmembrane</keyword>
<feature type="transmembrane region" description="Helical" evidence="1">
    <location>
        <begin position="22"/>
        <end position="45"/>
    </location>
</feature>
<dbReference type="AlphaFoldDB" id="A0A0V1HAU3"/>
<feature type="non-terminal residue" evidence="2">
    <location>
        <position position="118"/>
    </location>
</feature>
<keyword evidence="1" id="KW-1133">Transmembrane helix</keyword>